<accession>A0AA39QZC3</accession>
<sequence length="230" mass="25056">MQLPAEFLHTSSILLFLLLLPPSQTLPSPPPTALTIPLDISTNLTTTSSPASNGRCASRASFPSWYAPNWLVEDCYAALQQLYIQETMLHPNQEYEFLQPGASRKDLDIPWQKTPRKYVVNTCTLTIMLLSWFGPGTLPSPISPSSPVWRASSDTSTYQKIWAKGRLLENTCPEGAGSGGWCAIGDKNAMGIFIWATDSDINFKVKGGTIVELSSANVSVMDAVDIGQTS</sequence>
<protein>
    <submittedName>
        <fullName evidence="2">Uncharacterized protein</fullName>
    </submittedName>
</protein>
<reference evidence="2" key="1">
    <citation type="submission" date="2023-03" db="EMBL/GenBank/DDBJ databases">
        <title>Complete genome of Cladonia borealis.</title>
        <authorList>
            <person name="Park H."/>
        </authorList>
    </citation>
    <scope>NUCLEOTIDE SEQUENCE</scope>
    <source>
        <strain evidence="2">ANT050790</strain>
    </source>
</reference>
<keyword evidence="1" id="KW-0732">Signal</keyword>
<gene>
    <name evidence="2" type="ORF">JMJ35_007186</name>
</gene>
<comment type="caution">
    <text evidence="2">The sequence shown here is derived from an EMBL/GenBank/DDBJ whole genome shotgun (WGS) entry which is preliminary data.</text>
</comment>
<feature type="chain" id="PRO_5041433434" evidence="1">
    <location>
        <begin position="26"/>
        <end position="230"/>
    </location>
</feature>
<dbReference type="Proteomes" id="UP001166286">
    <property type="component" value="Unassembled WGS sequence"/>
</dbReference>
<keyword evidence="3" id="KW-1185">Reference proteome</keyword>
<organism evidence="2 3">
    <name type="scientific">Cladonia borealis</name>
    <dbReference type="NCBI Taxonomy" id="184061"/>
    <lineage>
        <taxon>Eukaryota</taxon>
        <taxon>Fungi</taxon>
        <taxon>Dikarya</taxon>
        <taxon>Ascomycota</taxon>
        <taxon>Pezizomycotina</taxon>
        <taxon>Lecanoromycetes</taxon>
        <taxon>OSLEUM clade</taxon>
        <taxon>Lecanoromycetidae</taxon>
        <taxon>Lecanorales</taxon>
        <taxon>Lecanorineae</taxon>
        <taxon>Cladoniaceae</taxon>
        <taxon>Cladonia</taxon>
    </lineage>
</organism>
<evidence type="ECO:0000313" key="3">
    <source>
        <dbReference type="Proteomes" id="UP001166286"/>
    </source>
</evidence>
<proteinExistence type="predicted"/>
<feature type="signal peptide" evidence="1">
    <location>
        <begin position="1"/>
        <end position="25"/>
    </location>
</feature>
<dbReference type="AlphaFoldDB" id="A0AA39QZC3"/>
<name>A0AA39QZC3_9LECA</name>
<dbReference type="EMBL" id="JAFEKC020000015">
    <property type="protein sequence ID" value="KAK0510754.1"/>
    <property type="molecule type" value="Genomic_DNA"/>
</dbReference>
<evidence type="ECO:0000313" key="2">
    <source>
        <dbReference type="EMBL" id="KAK0510754.1"/>
    </source>
</evidence>
<evidence type="ECO:0000256" key="1">
    <source>
        <dbReference type="SAM" id="SignalP"/>
    </source>
</evidence>